<sequence length="98" mass="10546">MRSLALVLASCLNLLQIVVHCQELSVIRHSDGDIFTIEGSCTEACTVLSSGTASPYSRSSSSSSLLVPNSSCTCQCNFDLPIFREDLHICVNDIHGKV</sequence>
<feature type="chain" id="PRO_5043584552" description="Shavenoid isoform B-like N-terminal domain-containing protein" evidence="1">
    <location>
        <begin position="22"/>
        <end position="98"/>
    </location>
</feature>
<name>A0AAV2NQC7_9HYME</name>
<dbReference type="AlphaFoldDB" id="A0AAV2NQC7"/>
<dbReference type="InterPro" id="IPR057507">
    <property type="entry name" value="Sha_B-like_N"/>
</dbReference>
<dbReference type="GO" id="GO:0005938">
    <property type="term" value="C:cell cortex"/>
    <property type="evidence" value="ECO:0007669"/>
    <property type="project" value="TreeGrafter"/>
</dbReference>
<evidence type="ECO:0000256" key="1">
    <source>
        <dbReference type="SAM" id="SignalP"/>
    </source>
</evidence>
<dbReference type="PANTHER" id="PTHR39387">
    <property type="entry name" value="SHAVENOID, ISOFORM B"/>
    <property type="match status" value="1"/>
</dbReference>
<protein>
    <recommendedName>
        <fullName evidence="2">Shavenoid isoform B-like N-terminal domain-containing protein</fullName>
    </recommendedName>
</protein>
<accession>A0AAV2NQC7</accession>
<dbReference type="PANTHER" id="PTHR39387:SF1">
    <property type="entry name" value="SHAVENOID, ISOFORM B"/>
    <property type="match status" value="1"/>
</dbReference>
<evidence type="ECO:0000313" key="3">
    <source>
        <dbReference type="EMBL" id="CAL1682001.1"/>
    </source>
</evidence>
<feature type="signal peptide" evidence="1">
    <location>
        <begin position="1"/>
        <end position="21"/>
    </location>
</feature>
<feature type="domain" description="Shavenoid isoform B-like N-terminal" evidence="2">
    <location>
        <begin position="24"/>
        <end position="95"/>
    </location>
</feature>
<reference evidence="3" key="1">
    <citation type="submission" date="2024-04" db="EMBL/GenBank/DDBJ databases">
        <authorList>
            <consortium name="Molecular Ecology Group"/>
        </authorList>
    </citation>
    <scope>NUCLEOTIDE SEQUENCE</scope>
</reference>
<proteinExistence type="predicted"/>
<gene>
    <name evidence="3" type="ORF">LPLAT_LOCUS7900</name>
</gene>
<dbReference type="Pfam" id="PF23328">
    <property type="entry name" value="Sha_B_N"/>
    <property type="match status" value="1"/>
</dbReference>
<dbReference type="GO" id="GO:0035317">
    <property type="term" value="P:imaginal disc-derived wing hair organization"/>
    <property type="evidence" value="ECO:0007669"/>
    <property type="project" value="TreeGrafter"/>
</dbReference>
<keyword evidence="1" id="KW-0732">Signal</keyword>
<organism evidence="3 4">
    <name type="scientific">Lasius platythorax</name>
    <dbReference type="NCBI Taxonomy" id="488582"/>
    <lineage>
        <taxon>Eukaryota</taxon>
        <taxon>Metazoa</taxon>
        <taxon>Ecdysozoa</taxon>
        <taxon>Arthropoda</taxon>
        <taxon>Hexapoda</taxon>
        <taxon>Insecta</taxon>
        <taxon>Pterygota</taxon>
        <taxon>Neoptera</taxon>
        <taxon>Endopterygota</taxon>
        <taxon>Hymenoptera</taxon>
        <taxon>Apocrita</taxon>
        <taxon>Aculeata</taxon>
        <taxon>Formicoidea</taxon>
        <taxon>Formicidae</taxon>
        <taxon>Formicinae</taxon>
        <taxon>Lasius</taxon>
        <taxon>Lasius</taxon>
    </lineage>
</organism>
<dbReference type="EMBL" id="OZ034826">
    <property type="protein sequence ID" value="CAL1682001.1"/>
    <property type="molecule type" value="Genomic_DNA"/>
</dbReference>
<evidence type="ECO:0000313" key="4">
    <source>
        <dbReference type="Proteomes" id="UP001497644"/>
    </source>
</evidence>
<evidence type="ECO:0000259" key="2">
    <source>
        <dbReference type="Pfam" id="PF23328"/>
    </source>
</evidence>
<keyword evidence="4" id="KW-1185">Reference proteome</keyword>
<dbReference type="Proteomes" id="UP001497644">
    <property type="component" value="Chromosome 3"/>
</dbReference>